<dbReference type="AlphaFoldDB" id="A0AAV9UPJ2"/>
<proteinExistence type="predicted"/>
<keyword evidence="2" id="KW-0472">Membrane</keyword>
<dbReference type="Proteomes" id="UP001373714">
    <property type="component" value="Unassembled WGS sequence"/>
</dbReference>
<dbReference type="EMBL" id="JAVHNS010000009">
    <property type="protein sequence ID" value="KAK6343743.1"/>
    <property type="molecule type" value="Genomic_DNA"/>
</dbReference>
<feature type="transmembrane region" description="Helical" evidence="2">
    <location>
        <begin position="151"/>
        <end position="170"/>
    </location>
</feature>
<gene>
    <name evidence="3" type="ORF">TWF730_011332</name>
</gene>
<reference evidence="3 4" key="1">
    <citation type="submission" date="2019-10" db="EMBL/GenBank/DDBJ databases">
        <authorList>
            <person name="Palmer J.M."/>
        </authorList>
    </citation>
    <scope>NUCLEOTIDE SEQUENCE [LARGE SCALE GENOMIC DNA]</scope>
    <source>
        <strain evidence="3 4">TWF730</strain>
    </source>
</reference>
<organism evidence="3 4">
    <name type="scientific">Orbilia blumenaviensis</name>
    <dbReference type="NCBI Taxonomy" id="1796055"/>
    <lineage>
        <taxon>Eukaryota</taxon>
        <taxon>Fungi</taxon>
        <taxon>Dikarya</taxon>
        <taxon>Ascomycota</taxon>
        <taxon>Pezizomycotina</taxon>
        <taxon>Orbiliomycetes</taxon>
        <taxon>Orbiliales</taxon>
        <taxon>Orbiliaceae</taxon>
        <taxon>Orbilia</taxon>
    </lineage>
</organism>
<feature type="compositionally biased region" description="Polar residues" evidence="1">
    <location>
        <begin position="133"/>
        <end position="142"/>
    </location>
</feature>
<keyword evidence="2" id="KW-1133">Transmembrane helix</keyword>
<evidence type="ECO:0000313" key="4">
    <source>
        <dbReference type="Proteomes" id="UP001373714"/>
    </source>
</evidence>
<keyword evidence="4" id="KW-1185">Reference proteome</keyword>
<evidence type="ECO:0000256" key="1">
    <source>
        <dbReference type="SAM" id="MobiDB-lite"/>
    </source>
</evidence>
<feature type="compositionally biased region" description="Low complexity" evidence="1">
    <location>
        <begin position="120"/>
        <end position="132"/>
    </location>
</feature>
<feature type="region of interest" description="Disordered" evidence="1">
    <location>
        <begin position="120"/>
        <end position="144"/>
    </location>
</feature>
<accession>A0AAV9UPJ2</accession>
<keyword evidence="2" id="KW-0812">Transmembrane</keyword>
<comment type="caution">
    <text evidence="3">The sequence shown here is derived from an EMBL/GenBank/DDBJ whole genome shotgun (WGS) entry which is preliminary data.</text>
</comment>
<protein>
    <submittedName>
        <fullName evidence="3">Uncharacterized protein</fullName>
    </submittedName>
</protein>
<evidence type="ECO:0000256" key="2">
    <source>
        <dbReference type="SAM" id="Phobius"/>
    </source>
</evidence>
<evidence type="ECO:0000313" key="3">
    <source>
        <dbReference type="EMBL" id="KAK6343743.1"/>
    </source>
</evidence>
<name>A0AAV9UPJ2_9PEZI</name>
<sequence length="172" mass="17334">MSLTYASTVTVTDGCAPVCADYVSCGQAYGGCFTSCPGVPAPTFTVPDYVLSACMALGSTTATTTESEYEDTVTVTPPVPTETATETATATDTISTIDTETGTITIETDTTSLTTIVSSSDTTTIPTNGTTTQLPNPTNTEPSGAERGVGAIKLGLLFGAFIAIAIAGGSPF</sequence>